<dbReference type="Proteomes" id="UP001141806">
    <property type="component" value="Unassembled WGS sequence"/>
</dbReference>
<feature type="region of interest" description="Disordered" evidence="1">
    <location>
        <begin position="1"/>
        <end position="27"/>
    </location>
</feature>
<organism evidence="2 3">
    <name type="scientific">Protea cynaroides</name>
    <dbReference type="NCBI Taxonomy" id="273540"/>
    <lineage>
        <taxon>Eukaryota</taxon>
        <taxon>Viridiplantae</taxon>
        <taxon>Streptophyta</taxon>
        <taxon>Embryophyta</taxon>
        <taxon>Tracheophyta</taxon>
        <taxon>Spermatophyta</taxon>
        <taxon>Magnoliopsida</taxon>
        <taxon>Proteales</taxon>
        <taxon>Proteaceae</taxon>
        <taxon>Protea</taxon>
    </lineage>
</organism>
<dbReference type="GO" id="GO:0003729">
    <property type="term" value="F:mRNA binding"/>
    <property type="evidence" value="ECO:0007669"/>
    <property type="project" value="TreeGrafter"/>
</dbReference>
<dbReference type="GO" id="GO:0005634">
    <property type="term" value="C:nucleus"/>
    <property type="evidence" value="ECO:0007669"/>
    <property type="project" value="TreeGrafter"/>
</dbReference>
<keyword evidence="3" id="KW-1185">Reference proteome</keyword>
<dbReference type="GO" id="GO:0005737">
    <property type="term" value="C:cytoplasm"/>
    <property type="evidence" value="ECO:0007669"/>
    <property type="project" value="TreeGrafter"/>
</dbReference>
<dbReference type="EMBL" id="JAMYWD010000006">
    <property type="protein sequence ID" value="KAJ4968902.1"/>
    <property type="molecule type" value="Genomic_DNA"/>
</dbReference>
<evidence type="ECO:0000313" key="3">
    <source>
        <dbReference type="Proteomes" id="UP001141806"/>
    </source>
</evidence>
<comment type="caution">
    <text evidence="2">The sequence shown here is derived from an EMBL/GenBank/DDBJ whole genome shotgun (WGS) entry which is preliminary data.</text>
</comment>
<dbReference type="InterPro" id="IPR039764">
    <property type="entry name" value="HABP4/SERBP1-like"/>
</dbReference>
<accession>A0A9Q0KEB9</accession>
<sequence>MEITILSSPEQSSTLRFSSKERKPLKRLPLVSQPSVDVDKEFGSVQQLSNKKKANDDVFIKLGSDKDKRKEIAKEEKAKKPLSINEFLKPAEGERYYSPGGRMEGCRGCRRGGFSGGGTSNNVMTPSIEDPGQFPTLGAKMFSWTLQDRMILWGNNGGCWFWIR</sequence>
<feature type="compositionally biased region" description="Polar residues" evidence="1">
    <location>
        <begin position="1"/>
        <end position="17"/>
    </location>
</feature>
<evidence type="ECO:0000313" key="2">
    <source>
        <dbReference type="EMBL" id="KAJ4968902.1"/>
    </source>
</evidence>
<protein>
    <submittedName>
        <fullName evidence="2">Uncharacterized protein</fullName>
    </submittedName>
</protein>
<evidence type="ECO:0000256" key="1">
    <source>
        <dbReference type="SAM" id="MobiDB-lite"/>
    </source>
</evidence>
<dbReference type="PANTHER" id="PTHR12299:SF78">
    <property type="entry name" value="RGG REPEATS NUCLEAR RNA BINDING PROTEIN C"/>
    <property type="match status" value="1"/>
</dbReference>
<reference evidence="2" key="1">
    <citation type="journal article" date="2023" name="Plant J.">
        <title>The genome of the king protea, Protea cynaroides.</title>
        <authorList>
            <person name="Chang J."/>
            <person name="Duong T.A."/>
            <person name="Schoeman C."/>
            <person name="Ma X."/>
            <person name="Roodt D."/>
            <person name="Barker N."/>
            <person name="Li Z."/>
            <person name="Van de Peer Y."/>
            <person name="Mizrachi E."/>
        </authorList>
    </citation>
    <scope>NUCLEOTIDE SEQUENCE</scope>
    <source>
        <tissue evidence="2">Young leaves</tissue>
    </source>
</reference>
<dbReference type="OrthoDB" id="784393at2759"/>
<gene>
    <name evidence="2" type="ORF">NE237_015603</name>
</gene>
<name>A0A9Q0KEB9_9MAGN</name>
<dbReference type="AlphaFoldDB" id="A0A9Q0KEB9"/>
<dbReference type="PANTHER" id="PTHR12299">
    <property type="entry name" value="HYALURONIC ACID-BINDING PROTEIN 4"/>
    <property type="match status" value="1"/>
</dbReference>
<proteinExistence type="predicted"/>